<dbReference type="AlphaFoldDB" id="A0A328VLM1"/>
<protein>
    <submittedName>
        <fullName evidence="2">Uncharacterized protein</fullName>
    </submittedName>
</protein>
<sequence length="76" mass="8664">MATNCDFKRSSLLAEQYQQEMELISQALLEESEEEREERLSLVERSWSLTSACFYAQRESGDTSSRTSAVSAHRLG</sequence>
<dbReference type="EMBL" id="MCIF01000002">
    <property type="protein sequence ID" value="RAQ96513.1"/>
    <property type="molecule type" value="Genomic_DNA"/>
</dbReference>
<evidence type="ECO:0000313" key="2">
    <source>
        <dbReference type="EMBL" id="RAQ96513.1"/>
    </source>
</evidence>
<feature type="region of interest" description="Disordered" evidence="1">
    <location>
        <begin position="57"/>
        <end position="76"/>
    </location>
</feature>
<evidence type="ECO:0000256" key="1">
    <source>
        <dbReference type="SAM" id="MobiDB-lite"/>
    </source>
</evidence>
<organism evidence="2 3">
    <name type="scientific">Thermogemmatispora tikiterensis</name>
    <dbReference type="NCBI Taxonomy" id="1825093"/>
    <lineage>
        <taxon>Bacteria</taxon>
        <taxon>Bacillati</taxon>
        <taxon>Chloroflexota</taxon>
        <taxon>Ktedonobacteria</taxon>
        <taxon>Thermogemmatisporales</taxon>
        <taxon>Thermogemmatisporaceae</taxon>
        <taxon>Thermogemmatispora</taxon>
    </lineage>
</organism>
<proteinExistence type="predicted"/>
<name>A0A328VLM1_9CHLR</name>
<dbReference type="Proteomes" id="UP000248706">
    <property type="component" value="Unassembled WGS sequence"/>
</dbReference>
<dbReference type="RefSeq" id="WP_112430148.1">
    <property type="nucleotide sequence ID" value="NZ_MCIF01000002.1"/>
</dbReference>
<reference evidence="2 3" key="1">
    <citation type="submission" date="2016-08" db="EMBL/GenBank/DDBJ databases">
        <title>Analysis of Carbohydrate Active Enzymes in Thermogemmatispora T81 Reveals Carbohydrate Degradation Ability.</title>
        <authorList>
            <person name="Tomazini A."/>
            <person name="Lal S."/>
            <person name="Stott M."/>
            <person name="Henrissat B."/>
            <person name="Polikarpov I."/>
            <person name="Sparling R."/>
            <person name="Levin D.B."/>
        </authorList>
    </citation>
    <scope>NUCLEOTIDE SEQUENCE [LARGE SCALE GENOMIC DNA]</scope>
    <source>
        <strain evidence="2 3">T81</strain>
    </source>
</reference>
<accession>A0A328VLM1</accession>
<comment type="caution">
    <text evidence="2">The sequence shown here is derived from an EMBL/GenBank/DDBJ whole genome shotgun (WGS) entry which is preliminary data.</text>
</comment>
<gene>
    <name evidence="2" type="ORF">A4R35_13285</name>
</gene>
<evidence type="ECO:0000313" key="3">
    <source>
        <dbReference type="Proteomes" id="UP000248706"/>
    </source>
</evidence>
<keyword evidence="3" id="KW-1185">Reference proteome</keyword>